<dbReference type="SUPFAM" id="SSF57756">
    <property type="entry name" value="Retrovirus zinc finger-like domains"/>
    <property type="match status" value="1"/>
</dbReference>
<organism evidence="2 3">
    <name type="scientific">Cetraspora pellucida</name>
    <dbReference type="NCBI Taxonomy" id="1433469"/>
    <lineage>
        <taxon>Eukaryota</taxon>
        <taxon>Fungi</taxon>
        <taxon>Fungi incertae sedis</taxon>
        <taxon>Mucoromycota</taxon>
        <taxon>Glomeromycotina</taxon>
        <taxon>Glomeromycetes</taxon>
        <taxon>Diversisporales</taxon>
        <taxon>Gigasporaceae</taxon>
        <taxon>Cetraspora</taxon>
    </lineage>
</organism>
<dbReference type="GO" id="GO:0003676">
    <property type="term" value="F:nucleic acid binding"/>
    <property type="evidence" value="ECO:0007669"/>
    <property type="project" value="InterPro"/>
</dbReference>
<dbReference type="InterPro" id="IPR036875">
    <property type="entry name" value="Znf_CCHC_sf"/>
</dbReference>
<sequence>MIAFESKPVVKDKLVLKKLVKYEPMESKPLEIIIKDELVTDENVKTLECKIVKNRYENLGVSKNIKTMKGKTIEDETMKYKTVECENMSIESSLLKQQKEDPMMFVQPLINPNSNRLSEMQTMQCIEFINALIHKAVTFSSNMSEVAKALELHIEKKELNKNENNMCSLIPKHYYNIQEAQIYNHLQKKIDYGHIMGHFKKVLNYLLEDNNQNDLDKLILSYIAKKKTISGGPSNKRLKASNKDKSKSSNSKTQIVVYNNVESDNSKIDTNRHKCRLCYKKGHYALRCSNKKNKQI</sequence>
<dbReference type="GO" id="GO:0008270">
    <property type="term" value="F:zinc ion binding"/>
    <property type="evidence" value="ECO:0007669"/>
    <property type="project" value="InterPro"/>
</dbReference>
<feature type="region of interest" description="Disordered" evidence="1">
    <location>
        <begin position="233"/>
        <end position="256"/>
    </location>
</feature>
<reference evidence="2" key="1">
    <citation type="submission" date="2021-06" db="EMBL/GenBank/DDBJ databases">
        <authorList>
            <person name="Kallberg Y."/>
            <person name="Tangrot J."/>
            <person name="Rosling A."/>
        </authorList>
    </citation>
    <scope>NUCLEOTIDE SEQUENCE</scope>
    <source>
        <strain evidence="2">FL966</strain>
    </source>
</reference>
<dbReference type="Proteomes" id="UP000789759">
    <property type="component" value="Unassembled WGS sequence"/>
</dbReference>
<dbReference type="EMBL" id="CAJVQA010000660">
    <property type="protein sequence ID" value="CAG8484831.1"/>
    <property type="molecule type" value="Genomic_DNA"/>
</dbReference>
<dbReference type="AlphaFoldDB" id="A0A9N8WHK7"/>
<name>A0A9N8WHK7_9GLOM</name>
<gene>
    <name evidence="2" type="ORF">CPELLU_LOCUS1694</name>
</gene>
<evidence type="ECO:0000313" key="2">
    <source>
        <dbReference type="EMBL" id="CAG8484831.1"/>
    </source>
</evidence>
<comment type="caution">
    <text evidence="2">The sequence shown here is derived from an EMBL/GenBank/DDBJ whole genome shotgun (WGS) entry which is preliminary data.</text>
</comment>
<keyword evidence="3" id="KW-1185">Reference proteome</keyword>
<proteinExistence type="predicted"/>
<evidence type="ECO:0000256" key="1">
    <source>
        <dbReference type="SAM" id="MobiDB-lite"/>
    </source>
</evidence>
<protein>
    <submittedName>
        <fullName evidence="2">9670_t:CDS:1</fullName>
    </submittedName>
</protein>
<evidence type="ECO:0000313" key="3">
    <source>
        <dbReference type="Proteomes" id="UP000789759"/>
    </source>
</evidence>
<accession>A0A9N8WHK7</accession>